<name>A0A061EEE9_THECC</name>
<accession>A0A061EEE9</accession>
<dbReference type="HOGENOM" id="CLU_129010_0_0_1"/>
<keyword evidence="1" id="KW-0472">Membrane</keyword>
<proteinExistence type="predicted"/>
<dbReference type="PANTHER" id="PTHR46610">
    <property type="entry name" value="OS05G0181300 PROTEIN"/>
    <property type="match status" value="1"/>
</dbReference>
<dbReference type="InParanoid" id="A0A061EEE9"/>
<keyword evidence="3" id="KW-1185">Reference proteome</keyword>
<gene>
    <name evidence="2" type="ORF">TCM_018357</name>
</gene>
<dbReference type="Gramene" id="EOY03365">
    <property type="protein sequence ID" value="EOY03365"/>
    <property type="gene ID" value="TCM_018357"/>
</dbReference>
<dbReference type="Proteomes" id="UP000026915">
    <property type="component" value="Chromosome 4"/>
</dbReference>
<evidence type="ECO:0000256" key="1">
    <source>
        <dbReference type="SAM" id="Phobius"/>
    </source>
</evidence>
<keyword evidence="1" id="KW-0812">Transmembrane</keyword>
<dbReference type="Pfam" id="PF20100">
    <property type="entry name" value="DUF6490"/>
    <property type="match status" value="1"/>
</dbReference>
<dbReference type="eggNOG" id="ENOG502S8QS">
    <property type="taxonomic scope" value="Eukaryota"/>
</dbReference>
<dbReference type="OMA" id="FGFAYQF"/>
<organism evidence="2 3">
    <name type="scientific">Theobroma cacao</name>
    <name type="common">Cacao</name>
    <name type="synonym">Cocoa</name>
    <dbReference type="NCBI Taxonomy" id="3641"/>
    <lineage>
        <taxon>Eukaryota</taxon>
        <taxon>Viridiplantae</taxon>
        <taxon>Streptophyta</taxon>
        <taxon>Embryophyta</taxon>
        <taxon>Tracheophyta</taxon>
        <taxon>Spermatophyta</taxon>
        <taxon>Magnoliopsida</taxon>
        <taxon>eudicotyledons</taxon>
        <taxon>Gunneridae</taxon>
        <taxon>Pentapetalae</taxon>
        <taxon>rosids</taxon>
        <taxon>malvids</taxon>
        <taxon>Malvales</taxon>
        <taxon>Malvaceae</taxon>
        <taxon>Byttnerioideae</taxon>
        <taxon>Theobroma</taxon>
    </lineage>
</organism>
<dbReference type="EMBL" id="CM001882">
    <property type="protein sequence ID" value="EOY03365.1"/>
    <property type="molecule type" value="Genomic_DNA"/>
</dbReference>
<dbReference type="InterPro" id="IPR045501">
    <property type="entry name" value="DUF6490"/>
</dbReference>
<feature type="transmembrane region" description="Helical" evidence="1">
    <location>
        <begin position="82"/>
        <end position="103"/>
    </location>
</feature>
<protein>
    <submittedName>
        <fullName evidence="2">Uncharacterized protein</fullName>
    </submittedName>
</protein>
<feature type="transmembrane region" description="Helical" evidence="1">
    <location>
        <begin position="47"/>
        <end position="70"/>
    </location>
</feature>
<evidence type="ECO:0000313" key="2">
    <source>
        <dbReference type="EMBL" id="EOY03365.1"/>
    </source>
</evidence>
<reference evidence="2 3" key="1">
    <citation type="journal article" date="2013" name="Genome Biol.">
        <title>The genome sequence of the most widely cultivated cacao type and its use to identify candidate genes regulating pod color.</title>
        <authorList>
            <person name="Motamayor J.C."/>
            <person name="Mockaitis K."/>
            <person name="Schmutz J."/>
            <person name="Haiminen N."/>
            <person name="Iii D.L."/>
            <person name="Cornejo O."/>
            <person name="Findley S.D."/>
            <person name="Zheng P."/>
            <person name="Utro F."/>
            <person name="Royaert S."/>
            <person name="Saski C."/>
            <person name="Jenkins J."/>
            <person name="Podicheti R."/>
            <person name="Zhao M."/>
            <person name="Scheffler B.E."/>
            <person name="Stack J.C."/>
            <person name="Feltus F.A."/>
            <person name="Mustiga G.M."/>
            <person name="Amores F."/>
            <person name="Phillips W."/>
            <person name="Marelli J.P."/>
            <person name="May G.D."/>
            <person name="Shapiro H."/>
            <person name="Ma J."/>
            <person name="Bustamante C.D."/>
            <person name="Schnell R.J."/>
            <person name="Main D."/>
            <person name="Gilbert D."/>
            <person name="Parida L."/>
            <person name="Kuhn D.N."/>
        </authorList>
    </citation>
    <scope>NUCLEOTIDE SEQUENCE [LARGE SCALE GENOMIC DNA]</scope>
    <source>
        <strain evidence="3">cv. Matina 1-6</strain>
    </source>
</reference>
<evidence type="ECO:0000313" key="3">
    <source>
        <dbReference type="Proteomes" id="UP000026915"/>
    </source>
</evidence>
<feature type="transmembrane region" description="Helical" evidence="1">
    <location>
        <begin position="18"/>
        <end position="41"/>
    </location>
</feature>
<sequence>MLPTNDQTQNTNNPEIPIFLPVVAHFYLTFNIFSTIYQAYAHGDFPMVAFIVFVYLAYFFLMYCMTLLQALPPQDRSPRKDFLKSVIWVLTSVIFFGFAYQFSTFIHPVAAAFVFALAILASAFIFFLYFVYDGQQQQQQKQSGSSTYRLRIHVLGFSPSSSKVCDSKIRQVVPGPENV</sequence>
<feature type="transmembrane region" description="Helical" evidence="1">
    <location>
        <begin position="109"/>
        <end position="132"/>
    </location>
</feature>
<dbReference type="PANTHER" id="PTHR46610:SF20">
    <property type="entry name" value="OS05G0181300 PROTEIN"/>
    <property type="match status" value="1"/>
</dbReference>
<keyword evidence="1" id="KW-1133">Transmembrane helix</keyword>
<dbReference type="AlphaFoldDB" id="A0A061EEE9"/>